<dbReference type="GO" id="GO:0000166">
    <property type="term" value="F:nucleotide binding"/>
    <property type="evidence" value="ECO:0007669"/>
    <property type="project" value="UniProtKB-KW"/>
</dbReference>
<organism evidence="2 3">
    <name type="scientific">Plectus sambesii</name>
    <dbReference type="NCBI Taxonomy" id="2011161"/>
    <lineage>
        <taxon>Eukaryota</taxon>
        <taxon>Metazoa</taxon>
        <taxon>Ecdysozoa</taxon>
        <taxon>Nematoda</taxon>
        <taxon>Chromadorea</taxon>
        <taxon>Plectida</taxon>
        <taxon>Plectina</taxon>
        <taxon>Plectoidea</taxon>
        <taxon>Plectidae</taxon>
        <taxon>Plectus</taxon>
    </lineage>
</organism>
<dbReference type="Proteomes" id="UP000887566">
    <property type="component" value="Unplaced"/>
</dbReference>
<reference evidence="3" key="1">
    <citation type="submission" date="2022-11" db="UniProtKB">
        <authorList>
            <consortium name="WormBaseParasite"/>
        </authorList>
    </citation>
    <scope>IDENTIFICATION</scope>
</reference>
<dbReference type="PANTHER" id="PTHR33359">
    <property type="entry name" value="MOLYBDOPTERIN SYNTHASE SULFUR CARRIER SUBUNIT"/>
    <property type="match status" value="1"/>
</dbReference>
<dbReference type="InterPro" id="IPR012675">
    <property type="entry name" value="Beta-grasp_dom_sf"/>
</dbReference>
<proteinExistence type="predicted"/>
<dbReference type="WBParaSite" id="PSAMB.scaffold4389size14803.g24249.t1">
    <property type="protein sequence ID" value="PSAMB.scaffold4389size14803.g24249.t1"/>
    <property type="gene ID" value="PSAMB.scaffold4389size14803.g24249"/>
</dbReference>
<dbReference type="InterPro" id="IPR044672">
    <property type="entry name" value="MOCS2A"/>
</dbReference>
<dbReference type="GO" id="GO:0006777">
    <property type="term" value="P:Mo-molybdopterin cofactor biosynthetic process"/>
    <property type="evidence" value="ECO:0007669"/>
    <property type="project" value="InterPro"/>
</dbReference>
<sequence length="89" mass="9521">MDAGTVTCRLLFFAKARELIGRSEQSVQLPRTINTKELEALLFGELAPELGPIRSSCVIAVGQEYVLPDQQLTLSPGIEVAVIPPLSGG</sequence>
<dbReference type="AlphaFoldDB" id="A0A914WKB5"/>
<evidence type="ECO:0000313" key="3">
    <source>
        <dbReference type="WBParaSite" id="PSAMB.scaffold4389size14803.g24249.t1"/>
    </source>
</evidence>
<dbReference type="SUPFAM" id="SSF54285">
    <property type="entry name" value="MoaD/ThiS"/>
    <property type="match status" value="1"/>
</dbReference>
<evidence type="ECO:0000256" key="1">
    <source>
        <dbReference type="ARBA" id="ARBA00022741"/>
    </source>
</evidence>
<dbReference type="CDD" id="cd00754">
    <property type="entry name" value="Ubl_MoaD"/>
    <property type="match status" value="1"/>
</dbReference>
<dbReference type="InterPro" id="IPR016155">
    <property type="entry name" value="Mopterin_synth/thiamin_S_b"/>
</dbReference>
<dbReference type="Gene3D" id="3.10.20.30">
    <property type="match status" value="1"/>
</dbReference>
<keyword evidence="1" id="KW-0547">Nucleotide-binding</keyword>
<protein>
    <submittedName>
        <fullName evidence="3">Molybdopterin synthase sulfur carrier subunit</fullName>
    </submittedName>
</protein>
<accession>A0A914WKB5</accession>
<name>A0A914WKB5_9BILA</name>
<evidence type="ECO:0000313" key="2">
    <source>
        <dbReference type="Proteomes" id="UP000887566"/>
    </source>
</evidence>
<dbReference type="InterPro" id="IPR003749">
    <property type="entry name" value="ThiS/MoaD-like"/>
</dbReference>
<dbReference type="GO" id="GO:1990133">
    <property type="term" value="C:molybdopterin adenylyltransferase complex"/>
    <property type="evidence" value="ECO:0007669"/>
    <property type="project" value="TreeGrafter"/>
</dbReference>
<dbReference type="Pfam" id="PF02597">
    <property type="entry name" value="ThiS"/>
    <property type="match status" value="1"/>
</dbReference>
<keyword evidence="2" id="KW-1185">Reference proteome</keyword>
<dbReference type="PANTHER" id="PTHR33359:SF1">
    <property type="entry name" value="MOLYBDOPTERIN SYNTHASE SULFUR CARRIER SUBUNIT"/>
    <property type="match status" value="1"/>
</dbReference>